<dbReference type="InterPro" id="IPR013783">
    <property type="entry name" value="Ig-like_fold"/>
</dbReference>
<gene>
    <name evidence="5" type="ORF">MAR_008403</name>
</gene>
<evidence type="ECO:0000259" key="3">
    <source>
        <dbReference type="PROSITE" id="PS50835"/>
    </source>
</evidence>
<dbReference type="Pfam" id="PF23599">
    <property type="entry name" value="CILP_C"/>
    <property type="match status" value="1"/>
</dbReference>
<dbReference type="InterPro" id="IPR003598">
    <property type="entry name" value="Ig_sub2"/>
</dbReference>
<keyword evidence="6" id="KW-1185">Reference proteome</keyword>
<dbReference type="InterPro" id="IPR036179">
    <property type="entry name" value="Ig-like_dom_sf"/>
</dbReference>
<dbReference type="Pfam" id="PF23708">
    <property type="entry name" value="CILP_5th"/>
    <property type="match status" value="1"/>
</dbReference>
<name>A0ABY7DWL3_MYAAR</name>
<sequence>MSKNQFHDVYAYARESSQSSNYYENNKFGTCQPDMVANVKHRPRQNEDSLTTVKSSKSPHFNKLIVAVIVSGVLITGAIVAVTVKVSKVMAIRTQNISKEQQNQRLQQHQSHHQRLQRQPRQPQIRLFMGSGPRGLDGEIVNKLVEEVLRFARERVRNRTVMTWTARVCTSGTLSQDCTICECSNIIEGRVIVNSSGDPISNANIYSASAPTNLLTTSDSIGFFTLNTTCDDSEVYVTREGFQDVTTVLSTTNTDVVMDVEVLPYLIQEPKPRQRLIGENFTLCCLATGKPPISYYEWFRDSLFLDPSLYPDGRELSLQNLESMDSGVYTCRANSPVGSVMSPEAKLTSLTNSAAYEVGDCVATKCRGYNDLNSDLKCGKDAVSCCTVGEMKFETVQCSDYELQVLVVKSCVCGYCATSSLKITGTVLSFDDNEAIKYSEIYVNNNYETFTNSLGNFYLTLSEQTDRVTISVYDNFIQQYLPAVNGYYFTEDMHGSLSVTIQMVKKPHPIYLDSTTPNSLTGTPSVELALPANSFYYPNGTQFNGTVSALFKYFNPTNDSDLDTMPGEFRYVDEEGQTGELDSLGIFSLEFNDESGNNVIVNKVIDVYIPSELEANESGGWDVLSTGTSQRRRKKRGWSPILVGEIDSSRLRSKFINIDRRRRRSDTCYVKSRIYKEPDFLENEIDTKRYATIQTNIVEGSVLLRFYDGFRYPESFCHTTLCPDLDGYVAIKYFEQSGYEYLFAGKPLVSSSNLNYSILNGFTKDVSVLKIRHKSTTSGPFYDDLKTCEASNINQSHLRFFHKELDKVFITNPIYNPPQPIKPDLKHIELSQLTWYPKDSGGEGYAACFFKIRIEFDSTGSVSESMKLQLKSIAGTRDSIQGKLYGITQRRIGREKRSQSICLEYKCSGVNDPIYEPGVDYTKVNVKFSYPVSETTCQISQESSSLVSSTSPGGNTAQVGNQGGSYEFLAPSDTHMGMGLYRITSDDLDLNKAQKNALQECRAGAKNSDDTDELAGVGITISCTLNESLCETTDSVTLAPGGISIKPIFGPLLETCIKNGSRVVRGENWIWNDQDLNGRGTVDAVGFWDEEYMFPWVEVTWDLDNHTNYYRNGNGKYDLYIIIE</sequence>
<evidence type="ECO:0000256" key="1">
    <source>
        <dbReference type="SAM" id="MobiDB-lite"/>
    </source>
</evidence>
<dbReference type="PANTHER" id="PTHR15031:SF6">
    <property type="entry name" value="CARTILAGE INTERMEDIATE LAYER PROTEIN 1-LIKE ISOFORM X1"/>
    <property type="match status" value="1"/>
</dbReference>
<evidence type="ECO:0000313" key="6">
    <source>
        <dbReference type="Proteomes" id="UP001164746"/>
    </source>
</evidence>
<proteinExistence type="predicted"/>
<dbReference type="Pfam" id="PF06701">
    <property type="entry name" value="MIB_HERC2"/>
    <property type="match status" value="1"/>
</dbReference>
<dbReference type="InterPro" id="IPR010606">
    <property type="entry name" value="Mib_Herc2"/>
</dbReference>
<dbReference type="InterPro" id="IPR003599">
    <property type="entry name" value="Ig_sub"/>
</dbReference>
<protein>
    <submittedName>
        <fullName evidence="5">CILP1-like protein</fullName>
    </submittedName>
</protein>
<dbReference type="InterPro" id="IPR056256">
    <property type="entry name" value="CILP-1/2_b-sand_dom2"/>
</dbReference>
<keyword evidence="2" id="KW-1133">Transmembrane helix</keyword>
<dbReference type="PANTHER" id="PTHR15031">
    <property type="entry name" value="CARTILAGE INTERMEDIATE LAYER PROTEIN CLIP"/>
    <property type="match status" value="1"/>
</dbReference>
<dbReference type="InterPro" id="IPR008969">
    <property type="entry name" value="CarboxyPept-like_regulatory"/>
</dbReference>
<dbReference type="InterPro" id="IPR056255">
    <property type="entry name" value="CILP-1/2_dom"/>
</dbReference>
<dbReference type="Gene3D" id="2.60.40.10">
    <property type="entry name" value="Immunoglobulins"/>
    <property type="match status" value="1"/>
</dbReference>
<dbReference type="SUPFAM" id="SSF159034">
    <property type="entry name" value="Mib/herc2 domain-like"/>
    <property type="match status" value="1"/>
</dbReference>
<dbReference type="InterPro" id="IPR037252">
    <property type="entry name" value="Mib_Herc2_sf"/>
</dbReference>
<dbReference type="EMBL" id="CP111015">
    <property type="protein sequence ID" value="WAR01845.1"/>
    <property type="molecule type" value="Genomic_DNA"/>
</dbReference>
<dbReference type="PROSITE" id="PS51416">
    <property type="entry name" value="MIB_HERC2"/>
    <property type="match status" value="1"/>
</dbReference>
<accession>A0ABY7DWL3</accession>
<dbReference type="SMART" id="SM00409">
    <property type="entry name" value="IG"/>
    <property type="match status" value="1"/>
</dbReference>
<feature type="transmembrane region" description="Helical" evidence="2">
    <location>
        <begin position="64"/>
        <end position="84"/>
    </location>
</feature>
<evidence type="ECO:0000256" key="2">
    <source>
        <dbReference type="SAM" id="Phobius"/>
    </source>
</evidence>
<feature type="domain" description="Ig-like" evidence="3">
    <location>
        <begin position="264"/>
        <end position="348"/>
    </location>
</feature>
<dbReference type="InterPro" id="IPR056258">
    <property type="entry name" value="CILP-1/2_C"/>
</dbReference>
<dbReference type="SUPFAM" id="SSF48726">
    <property type="entry name" value="Immunoglobulin"/>
    <property type="match status" value="1"/>
</dbReference>
<feature type="domain" description="MIB/HERC2" evidence="4">
    <location>
        <begin position="1049"/>
        <end position="1124"/>
    </location>
</feature>
<dbReference type="Proteomes" id="UP001164746">
    <property type="component" value="Chromosome 4"/>
</dbReference>
<keyword evidence="2" id="KW-0472">Membrane</keyword>
<dbReference type="InterPro" id="IPR039675">
    <property type="entry name" value="CILP1/CILP2"/>
</dbReference>
<evidence type="ECO:0000313" key="5">
    <source>
        <dbReference type="EMBL" id="WAR01845.1"/>
    </source>
</evidence>
<organism evidence="5 6">
    <name type="scientific">Mya arenaria</name>
    <name type="common">Soft-shell clam</name>
    <dbReference type="NCBI Taxonomy" id="6604"/>
    <lineage>
        <taxon>Eukaryota</taxon>
        <taxon>Metazoa</taxon>
        <taxon>Spiralia</taxon>
        <taxon>Lophotrochozoa</taxon>
        <taxon>Mollusca</taxon>
        <taxon>Bivalvia</taxon>
        <taxon>Autobranchia</taxon>
        <taxon>Heteroconchia</taxon>
        <taxon>Euheterodonta</taxon>
        <taxon>Imparidentia</taxon>
        <taxon>Neoheterodontei</taxon>
        <taxon>Myida</taxon>
        <taxon>Myoidea</taxon>
        <taxon>Myidae</taxon>
        <taxon>Mya</taxon>
    </lineage>
</organism>
<dbReference type="SMART" id="SM00408">
    <property type="entry name" value="IGc2"/>
    <property type="match status" value="1"/>
</dbReference>
<dbReference type="InterPro" id="IPR007110">
    <property type="entry name" value="Ig-like_dom"/>
</dbReference>
<dbReference type="SUPFAM" id="SSF49464">
    <property type="entry name" value="Carboxypeptidase regulatory domain-like"/>
    <property type="match status" value="2"/>
</dbReference>
<dbReference type="Pfam" id="PF23591">
    <property type="entry name" value="CILP"/>
    <property type="match status" value="1"/>
</dbReference>
<dbReference type="PROSITE" id="PS50835">
    <property type="entry name" value="IG_LIKE"/>
    <property type="match status" value="1"/>
</dbReference>
<evidence type="ECO:0000259" key="4">
    <source>
        <dbReference type="PROSITE" id="PS51416"/>
    </source>
</evidence>
<dbReference type="Gene3D" id="2.30.30.40">
    <property type="entry name" value="SH3 Domains"/>
    <property type="match status" value="1"/>
</dbReference>
<keyword evidence="2" id="KW-0812">Transmembrane</keyword>
<dbReference type="Pfam" id="PF13927">
    <property type="entry name" value="Ig_3"/>
    <property type="match status" value="1"/>
</dbReference>
<reference evidence="5" key="1">
    <citation type="submission" date="2022-11" db="EMBL/GenBank/DDBJ databases">
        <title>Centuries of genome instability and evolution in soft-shell clam transmissible cancer (bioRxiv).</title>
        <authorList>
            <person name="Hart S.F.M."/>
            <person name="Yonemitsu M.A."/>
            <person name="Giersch R.M."/>
            <person name="Beal B.F."/>
            <person name="Arriagada G."/>
            <person name="Davis B.W."/>
            <person name="Ostrander E.A."/>
            <person name="Goff S.P."/>
            <person name="Metzger M.J."/>
        </authorList>
    </citation>
    <scope>NUCLEOTIDE SEQUENCE</scope>
    <source>
        <strain evidence="5">MELC-2E11</strain>
        <tissue evidence="5">Siphon/mantle</tissue>
    </source>
</reference>
<feature type="region of interest" description="Disordered" evidence="1">
    <location>
        <begin position="100"/>
        <end position="121"/>
    </location>
</feature>